<gene>
    <name evidence="7" type="ORF">PYK22_02562</name>
</gene>
<evidence type="ECO:0000313" key="8">
    <source>
        <dbReference type="Proteomes" id="UP000031518"/>
    </source>
</evidence>
<name>A0A0B6WZJ6_9BACT</name>
<sequence length="316" mass="35107">MTDRIVFLDRGTIKAEIRRPTVPHEWIEYEATAPDQVVQRLRGAHIAITNKVPIRADAIAALSDLKLIVVAATGVDNIDLEACKERGIRVANARDYSRHSVAEHALMLMLALRRNLIRYHEEVRDGAWQRATHFCLLDYPIEDLQGATLGIVGIGAIGREVERLALAFGMNVLRAERKGAREVRAGRTPFIEVLRRSDIVTLHVPLTPETQNLIGREELALMRPDAILINCARGRLVDEQALAEALREGRLAGAGIDVLSQEPPREMNPLLAADIPNLIVTPHNAWASRRAAQNLVEQIVENIESFARGELKNAIV</sequence>
<proteinExistence type="inferred from homology"/>
<evidence type="ECO:0000313" key="7">
    <source>
        <dbReference type="EMBL" id="CDM66531.1"/>
    </source>
</evidence>
<dbReference type="InterPro" id="IPR029753">
    <property type="entry name" value="D-isomer_DH_CS"/>
</dbReference>
<dbReference type="InterPro" id="IPR050418">
    <property type="entry name" value="D-iso_2-hydroxyacid_DH_PdxB"/>
</dbReference>
<dbReference type="InterPro" id="IPR036291">
    <property type="entry name" value="NAD(P)-bd_dom_sf"/>
</dbReference>
<dbReference type="CDD" id="cd12162">
    <property type="entry name" value="2-Hacid_dh_4"/>
    <property type="match status" value="1"/>
</dbReference>
<organism evidence="7 8">
    <name type="scientific">Pyrinomonas methylaliphatogenes</name>
    <dbReference type="NCBI Taxonomy" id="454194"/>
    <lineage>
        <taxon>Bacteria</taxon>
        <taxon>Pseudomonadati</taxon>
        <taxon>Acidobacteriota</taxon>
        <taxon>Blastocatellia</taxon>
        <taxon>Blastocatellales</taxon>
        <taxon>Pyrinomonadaceae</taxon>
        <taxon>Pyrinomonas</taxon>
    </lineage>
</organism>
<dbReference type="InterPro" id="IPR006140">
    <property type="entry name" value="D-isomer_DH_NAD-bd"/>
</dbReference>
<dbReference type="FunFam" id="3.40.50.720:FF:000203">
    <property type="entry name" value="D-3-phosphoglycerate dehydrogenase (SerA)"/>
    <property type="match status" value="1"/>
</dbReference>
<dbReference type="Pfam" id="PF00389">
    <property type="entry name" value="2-Hacid_dh"/>
    <property type="match status" value="1"/>
</dbReference>
<feature type="domain" description="D-isomer specific 2-hydroxyacid dehydrogenase NAD-binding" evidence="6">
    <location>
        <begin position="106"/>
        <end position="285"/>
    </location>
</feature>
<dbReference type="OrthoDB" id="9805416at2"/>
<keyword evidence="2 4" id="KW-0560">Oxidoreductase</keyword>
<evidence type="ECO:0000259" key="6">
    <source>
        <dbReference type="Pfam" id="PF02826"/>
    </source>
</evidence>
<dbReference type="STRING" id="454194.PYK22_02562"/>
<dbReference type="EC" id="1.1.1.29" evidence="7"/>
<dbReference type="PROSITE" id="PS00670">
    <property type="entry name" value="D_2_HYDROXYACID_DH_2"/>
    <property type="match status" value="1"/>
</dbReference>
<dbReference type="GO" id="GO:0008465">
    <property type="term" value="F:hydroxypyruvate reductase (NADH) activity"/>
    <property type="evidence" value="ECO:0007669"/>
    <property type="project" value="UniProtKB-EC"/>
</dbReference>
<dbReference type="RefSeq" id="WP_041977837.1">
    <property type="nucleotide sequence ID" value="NZ_CBXV010000008.1"/>
</dbReference>
<dbReference type="SUPFAM" id="SSF52283">
    <property type="entry name" value="Formate/glycerate dehydrogenase catalytic domain-like"/>
    <property type="match status" value="1"/>
</dbReference>
<dbReference type="InterPro" id="IPR006139">
    <property type="entry name" value="D-isomer_2_OHA_DH_cat_dom"/>
</dbReference>
<comment type="similarity">
    <text evidence="1 4">Belongs to the D-isomer specific 2-hydroxyacid dehydrogenase family.</text>
</comment>
<keyword evidence="3" id="KW-0520">NAD</keyword>
<dbReference type="GO" id="GO:0051287">
    <property type="term" value="F:NAD binding"/>
    <property type="evidence" value="ECO:0007669"/>
    <property type="project" value="InterPro"/>
</dbReference>
<dbReference type="Proteomes" id="UP000031518">
    <property type="component" value="Unassembled WGS sequence"/>
</dbReference>
<dbReference type="EMBL" id="CBXV010000008">
    <property type="protein sequence ID" value="CDM66531.1"/>
    <property type="molecule type" value="Genomic_DNA"/>
</dbReference>
<dbReference type="PANTHER" id="PTHR43761">
    <property type="entry name" value="D-ISOMER SPECIFIC 2-HYDROXYACID DEHYDROGENASE FAMILY PROTEIN (AFU_ORTHOLOGUE AFUA_1G13630)"/>
    <property type="match status" value="1"/>
</dbReference>
<evidence type="ECO:0000256" key="4">
    <source>
        <dbReference type="RuleBase" id="RU003719"/>
    </source>
</evidence>
<dbReference type="AlphaFoldDB" id="A0A0B6WZJ6"/>
<evidence type="ECO:0000259" key="5">
    <source>
        <dbReference type="Pfam" id="PF00389"/>
    </source>
</evidence>
<dbReference type="Pfam" id="PF02826">
    <property type="entry name" value="2-Hacid_dh_C"/>
    <property type="match status" value="1"/>
</dbReference>
<evidence type="ECO:0000256" key="3">
    <source>
        <dbReference type="ARBA" id="ARBA00023027"/>
    </source>
</evidence>
<reference evidence="7 8" key="2">
    <citation type="submission" date="2015-01" db="EMBL/GenBank/DDBJ databases">
        <title>Complete genome sequence of Pyrinomonas methylaliphatogenes type strain K22T.</title>
        <authorList>
            <person name="Lee K.C.Y."/>
            <person name="Power J.F."/>
            <person name="Dunfield P.F."/>
            <person name="Morgan X.C."/>
            <person name="Huttenhower C."/>
            <person name="Stott M.B."/>
        </authorList>
    </citation>
    <scope>NUCLEOTIDE SEQUENCE [LARGE SCALE GENOMIC DNA]</scope>
    <source>
        <strain evidence="7 8">K22</strain>
    </source>
</reference>
<evidence type="ECO:0000256" key="1">
    <source>
        <dbReference type="ARBA" id="ARBA00005854"/>
    </source>
</evidence>
<dbReference type="Gene3D" id="3.40.50.720">
    <property type="entry name" value="NAD(P)-binding Rossmann-like Domain"/>
    <property type="match status" value="2"/>
</dbReference>
<feature type="domain" description="D-isomer specific 2-hydroxyacid dehydrogenase catalytic" evidence="5">
    <location>
        <begin position="31"/>
        <end position="313"/>
    </location>
</feature>
<evidence type="ECO:0000256" key="2">
    <source>
        <dbReference type="ARBA" id="ARBA00023002"/>
    </source>
</evidence>
<dbReference type="PROSITE" id="PS00671">
    <property type="entry name" value="D_2_HYDROXYACID_DH_3"/>
    <property type="match status" value="1"/>
</dbReference>
<accession>A0A0B6WZJ6</accession>
<reference evidence="7 8" key="1">
    <citation type="submission" date="2013-12" db="EMBL/GenBank/DDBJ databases">
        <authorList>
            <person name="Stott M."/>
        </authorList>
    </citation>
    <scope>NUCLEOTIDE SEQUENCE [LARGE SCALE GENOMIC DNA]</scope>
    <source>
        <strain evidence="7 8">K22</strain>
    </source>
</reference>
<dbReference type="SUPFAM" id="SSF51735">
    <property type="entry name" value="NAD(P)-binding Rossmann-fold domains"/>
    <property type="match status" value="1"/>
</dbReference>
<protein>
    <submittedName>
        <fullName evidence="7">Lactate dehydrogenase-like oxidoreductase</fullName>
        <ecNumber evidence="7">1.1.1.29</ecNumber>
    </submittedName>
</protein>
<keyword evidence="8" id="KW-1185">Reference proteome</keyword>
<dbReference type="PANTHER" id="PTHR43761:SF1">
    <property type="entry name" value="D-ISOMER SPECIFIC 2-HYDROXYACID DEHYDROGENASE CATALYTIC DOMAIN-CONTAINING PROTEIN-RELATED"/>
    <property type="match status" value="1"/>
</dbReference>